<dbReference type="PANTHER" id="PTHR33169:SF27">
    <property type="entry name" value="TRANSCRIPTIONAL REGULATOR PADR FAMILY PROTEIN"/>
    <property type="match status" value="1"/>
</dbReference>
<reference evidence="2" key="1">
    <citation type="submission" date="2023-03" db="EMBL/GenBank/DDBJ databases">
        <title>Edaphobacter sp.</title>
        <authorList>
            <person name="Huber K.J."/>
            <person name="Papendorf J."/>
            <person name="Pilke C."/>
            <person name="Bunk B."/>
            <person name="Sproeer C."/>
            <person name="Pester M."/>
        </authorList>
    </citation>
    <scope>NUCLEOTIDE SEQUENCE</scope>
    <source>
        <strain evidence="2">DSM 110680</strain>
    </source>
</reference>
<dbReference type="AlphaFoldDB" id="A0AAU7DP98"/>
<organism evidence="2">
    <name type="scientific">Telmatobacter sp. DSM 110680</name>
    <dbReference type="NCBI Taxonomy" id="3036704"/>
    <lineage>
        <taxon>Bacteria</taxon>
        <taxon>Pseudomonadati</taxon>
        <taxon>Acidobacteriota</taxon>
        <taxon>Terriglobia</taxon>
        <taxon>Terriglobales</taxon>
        <taxon>Acidobacteriaceae</taxon>
        <taxon>Telmatobacter</taxon>
    </lineage>
</organism>
<dbReference type="SUPFAM" id="SSF46785">
    <property type="entry name" value="Winged helix' DNA-binding domain"/>
    <property type="match status" value="1"/>
</dbReference>
<gene>
    <name evidence="2" type="ORF">P8935_07450</name>
</gene>
<dbReference type="RefSeq" id="WP_348264361.1">
    <property type="nucleotide sequence ID" value="NZ_CP121196.1"/>
</dbReference>
<sequence>MKTELGIWEIAVLALLREAPMHPYQMQSLLRLRHKDEILALKRGSLYHAIGRLSKADLIAAKSTSRDGRRPERTTYSITAEGRKEFTSVLRQIIAVPRRESSEFMAAMSFLVHLTPADALPRLKERLRHLESEIEMRSAGVSGALEHVLRINLVESEYLIAMLRAEHAWVRGLIAEISTSKLSWDFKTVLKGARASMQAAASPKE</sequence>
<evidence type="ECO:0000313" key="2">
    <source>
        <dbReference type="EMBL" id="XBH19146.1"/>
    </source>
</evidence>
<dbReference type="PANTHER" id="PTHR33169">
    <property type="entry name" value="PADR-FAMILY TRANSCRIPTIONAL REGULATOR"/>
    <property type="match status" value="1"/>
</dbReference>
<feature type="domain" description="Transcription regulator PadR N-terminal" evidence="1">
    <location>
        <begin position="12"/>
        <end position="87"/>
    </location>
</feature>
<dbReference type="InterPro" id="IPR052509">
    <property type="entry name" value="Metal_resp_DNA-bind_regulator"/>
</dbReference>
<protein>
    <submittedName>
        <fullName evidence="2">PadR family transcriptional regulator</fullName>
    </submittedName>
</protein>
<accession>A0AAU7DP98</accession>
<name>A0AAU7DP98_9BACT</name>
<proteinExistence type="predicted"/>
<evidence type="ECO:0000259" key="1">
    <source>
        <dbReference type="Pfam" id="PF03551"/>
    </source>
</evidence>
<dbReference type="EMBL" id="CP121196">
    <property type="protein sequence ID" value="XBH19146.1"/>
    <property type="molecule type" value="Genomic_DNA"/>
</dbReference>
<dbReference type="InterPro" id="IPR005149">
    <property type="entry name" value="Tscrpt_reg_PadR_N"/>
</dbReference>
<dbReference type="InterPro" id="IPR036390">
    <property type="entry name" value="WH_DNA-bd_sf"/>
</dbReference>
<dbReference type="Pfam" id="PF03551">
    <property type="entry name" value="PadR"/>
    <property type="match status" value="1"/>
</dbReference>
<dbReference type="InterPro" id="IPR036388">
    <property type="entry name" value="WH-like_DNA-bd_sf"/>
</dbReference>
<dbReference type="Gene3D" id="1.10.10.10">
    <property type="entry name" value="Winged helix-like DNA-binding domain superfamily/Winged helix DNA-binding domain"/>
    <property type="match status" value="1"/>
</dbReference>